<feature type="region of interest" description="Disordered" evidence="1">
    <location>
        <begin position="175"/>
        <end position="196"/>
    </location>
</feature>
<dbReference type="KEGG" id="clus:A9F13_07g01595"/>
<keyword evidence="2" id="KW-0812">Transmembrane</keyword>
<keyword evidence="2" id="KW-0472">Membrane</keyword>
<dbReference type="GO" id="GO:0016020">
    <property type="term" value="C:membrane"/>
    <property type="evidence" value="ECO:0007669"/>
    <property type="project" value="InterPro"/>
</dbReference>
<reference evidence="3 4" key="1">
    <citation type="submission" date="2017-04" db="EMBL/GenBank/DDBJ databases">
        <title>Draft genome of the yeast Clavispora lusitaniae type strain CBS 6936.</title>
        <authorList>
            <person name="Durrens P."/>
            <person name="Klopp C."/>
            <person name="Biteau N."/>
            <person name="Fitton-Ouhabi V."/>
            <person name="Dementhon K."/>
            <person name="Accoceberry I."/>
            <person name="Sherman D.J."/>
            <person name="Noel T."/>
        </authorList>
    </citation>
    <scope>NUCLEOTIDE SEQUENCE [LARGE SCALE GENOMIC DNA]</scope>
    <source>
        <strain evidence="3 4">CBS 6936</strain>
    </source>
</reference>
<evidence type="ECO:0000256" key="1">
    <source>
        <dbReference type="SAM" id="MobiDB-lite"/>
    </source>
</evidence>
<name>A0AA91Q0E3_CLALS</name>
<accession>A0AA91Q0E3</accession>
<dbReference type="InterPro" id="IPR007720">
    <property type="entry name" value="PigQ/GPI1"/>
</dbReference>
<sequence>MQKYVFVPADVARRSKAGILVGFLVENAIVIISAEVNPPLLPDGMQILGTISDGNAKSEIGENHEPGRETSSESSSMLLSLRFCPYHKRLRENSSANTYIFVEFAPPNPANLEFFSVQPVLLRISSEKSALSLGKAFYGPEPVSVLSNDIVLERINQCQHFRSLLARSRRKSGVEYRSSNETIDRDSSNRRSRPKLTSESSFSSLFVSDSSISTSNVGSFERMFSRACASARRALNTPIRGTSAVDVSAWCRQLDMRLRQLAHLPTQRRLAAPSSTQPRPANAHYIRMHNTLWLMANDILCGITLVRLYSRFSGPIDAVALRTLDALLFEHLEVLIAWIGSHNPAGFKLNPALGGFMQSMCIWTLRAWRSTANAFAPVALCIFHRAVRLSGPLGVSFLAAGAADATRLVSVHVHFMNVVTTHVYSRQLQAVRSLWQLFRGRKINVLRKRVDALDDSWSIERLLAGTVLFTMLVYLLPTTVAFYVLFAGMRIAVLTACKMGDKVAVSFTLYPIFVVLLRLKNSRRLPGGVCFVRRGACGTSTWLEMQNRPVALDAVMRDFVRVFHQEGRLVHLARSLAEGCALQVQRTTAMKARYLDLPQEDQDERIEGM</sequence>
<dbReference type="EMBL" id="LYUB02000007">
    <property type="protein sequence ID" value="OVF08696.1"/>
    <property type="molecule type" value="Genomic_DNA"/>
</dbReference>
<dbReference type="Pfam" id="PF05024">
    <property type="entry name" value="Gpi1"/>
    <property type="match status" value="1"/>
</dbReference>
<dbReference type="GO" id="GO:0005783">
    <property type="term" value="C:endoplasmic reticulum"/>
    <property type="evidence" value="ECO:0007669"/>
    <property type="project" value="TreeGrafter"/>
</dbReference>
<dbReference type="PANTHER" id="PTHR21329:SF3">
    <property type="entry name" value="PHOSPHATIDYLINOSITOL N-ACETYLGLUCOSAMINYLTRANSFERASE SUBUNIT Q"/>
    <property type="match status" value="1"/>
</dbReference>
<evidence type="ECO:0000256" key="2">
    <source>
        <dbReference type="SAM" id="Phobius"/>
    </source>
</evidence>
<organism evidence="3 4">
    <name type="scientific">Clavispora lusitaniae</name>
    <name type="common">Candida lusitaniae</name>
    <dbReference type="NCBI Taxonomy" id="36911"/>
    <lineage>
        <taxon>Eukaryota</taxon>
        <taxon>Fungi</taxon>
        <taxon>Dikarya</taxon>
        <taxon>Ascomycota</taxon>
        <taxon>Saccharomycotina</taxon>
        <taxon>Pichiomycetes</taxon>
        <taxon>Metschnikowiaceae</taxon>
        <taxon>Clavispora</taxon>
    </lineage>
</organism>
<dbReference type="PANTHER" id="PTHR21329">
    <property type="entry name" value="PHOSPHATIDYLINOSITOL N-ACETYLGLUCOSAMINYLTRANSFERASE SUBUNIT Q-RELATED"/>
    <property type="match status" value="1"/>
</dbReference>
<dbReference type="GO" id="GO:0016757">
    <property type="term" value="F:glycosyltransferase activity"/>
    <property type="evidence" value="ECO:0007669"/>
    <property type="project" value="UniProtKB-KW"/>
</dbReference>
<keyword evidence="2" id="KW-1133">Transmembrane helix</keyword>
<gene>
    <name evidence="3" type="ORF">A9F13_07g01595</name>
</gene>
<keyword evidence="3" id="KW-0328">Glycosyltransferase</keyword>
<dbReference type="Proteomes" id="UP000195602">
    <property type="component" value="Unassembled WGS sequence"/>
</dbReference>
<dbReference type="AlphaFoldDB" id="A0AA91Q0E3"/>
<dbReference type="GO" id="GO:0006506">
    <property type="term" value="P:GPI anchor biosynthetic process"/>
    <property type="evidence" value="ECO:0007669"/>
    <property type="project" value="InterPro"/>
</dbReference>
<protein>
    <submittedName>
        <fullName evidence="3">Phosphatidylinositol N-acetylglucosaminyltransferase</fullName>
    </submittedName>
</protein>
<proteinExistence type="predicted"/>
<comment type="caution">
    <text evidence="3">The sequence shown here is derived from an EMBL/GenBank/DDBJ whole genome shotgun (WGS) entry which is preliminary data.</text>
</comment>
<evidence type="ECO:0000313" key="3">
    <source>
        <dbReference type="EMBL" id="OVF08696.1"/>
    </source>
</evidence>
<feature type="transmembrane region" description="Helical" evidence="2">
    <location>
        <begin position="462"/>
        <end position="483"/>
    </location>
</feature>
<evidence type="ECO:0000313" key="4">
    <source>
        <dbReference type="Proteomes" id="UP000195602"/>
    </source>
</evidence>
<keyword evidence="3" id="KW-0808">Transferase</keyword>